<evidence type="ECO:0000256" key="7">
    <source>
        <dbReference type="ARBA" id="ARBA00023163"/>
    </source>
</evidence>
<dbReference type="GO" id="GO:0003677">
    <property type="term" value="F:DNA binding"/>
    <property type="evidence" value="ECO:0007669"/>
    <property type="project" value="UniProtKB-UniRule"/>
</dbReference>
<keyword evidence="15" id="KW-1185">Reference proteome</keyword>
<feature type="domain" description="START" evidence="13">
    <location>
        <begin position="307"/>
        <end position="547"/>
    </location>
</feature>
<dbReference type="SMART" id="SM00389">
    <property type="entry name" value="HOX"/>
    <property type="match status" value="1"/>
</dbReference>
<gene>
    <name evidence="14" type="ORF">A4U43_C10F970</name>
</gene>
<dbReference type="SUPFAM" id="SSF46689">
    <property type="entry name" value="Homeodomain-like"/>
    <property type="match status" value="1"/>
</dbReference>
<accession>A0A5P1E428</accession>
<evidence type="ECO:0000256" key="10">
    <source>
        <dbReference type="RuleBase" id="RU000682"/>
    </source>
</evidence>
<feature type="domain" description="Homeobox" evidence="12">
    <location>
        <begin position="123"/>
        <end position="183"/>
    </location>
</feature>
<evidence type="ECO:0000259" key="13">
    <source>
        <dbReference type="PROSITE" id="PS50848"/>
    </source>
</evidence>
<evidence type="ECO:0008006" key="16">
    <source>
        <dbReference type="Google" id="ProtNLM"/>
    </source>
</evidence>
<dbReference type="Gene3D" id="1.10.10.60">
    <property type="entry name" value="Homeodomain-like"/>
    <property type="match status" value="1"/>
</dbReference>
<comment type="subcellular location">
    <subcellularLocation>
        <location evidence="1 9 10">Nucleus</location>
    </subcellularLocation>
</comment>
<dbReference type="EMBL" id="CM007390">
    <property type="protein sequence ID" value="ONK55786.1"/>
    <property type="molecule type" value="Genomic_DNA"/>
</dbReference>
<dbReference type="FunFam" id="1.10.10.60:FF:000229">
    <property type="entry name" value="Homeobox-leucine zipper protein HDG1"/>
    <property type="match status" value="1"/>
</dbReference>
<evidence type="ECO:0000256" key="3">
    <source>
        <dbReference type="ARBA" id="ARBA00023015"/>
    </source>
</evidence>
<dbReference type="InterPro" id="IPR002913">
    <property type="entry name" value="START_lipid-bd_dom"/>
</dbReference>
<dbReference type="Pfam" id="PF00046">
    <property type="entry name" value="Homeodomain"/>
    <property type="match status" value="1"/>
</dbReference>
<dbReference type="InterPro" id="IPR001356">
    <property type="entry name" value="HD"/>
</dbReference>
<dbReference type="Pfam" id="PF01852">
    <property type="entry name" value="START"/>
    <property type="match status" value="1"/>
</dbReference>
<feature type="compositionally biased region" description="Low complexity" evidence="11">
    <location>
        <begin position="47"/>
        <end position="61"/>
    </location>
</feature>
<keyword evidence="6 9" id="KW-0371">Homeobox</keyword>
<feature type="region of interest" description="Disordered" evidence="11">
    <location>
        <begin position="1"/>
        <end position="64"/>
    </location>
</feature>
<dbReference type="GO" id="GO:0008289">
    <property type="term" value="F:lipid binding"/>
    <property type="evidence" value="ECO:0007669"/>
    <property type="project" value="InterPro"/>
</dbReference>
<evidence type="ECO:0000256" key="1">
    <source>
        <dbReference type="ARBA" id="ARBA00004123"/>
    </source>
</evidence>
<dbReference type="AlphaFoldDB" id="A0A5P1E428"/>
<dbReference type="Proteomes" id="UP000243459">
    <property type="component" value="Chromosome 10"/>
</dbReference>
<dbReference type="CDD" id="cd08875">
    <property type="entry name" value="START_ArGLABRA2_like"/>
    <property type="match status" value="1"/>
</dbReference>
<reference evidence="15" key="1">
    <citation type="journal article" date="2017" name="Nat. Commun.">
        <title>The asparagus genome sheds light on the origin and evolution of a young Y chromosome.</title>
        <authorList>
            <person name="Harkess A."/>
            <person name="Zhou J."/>
            <person name="Xu C."/>
            <person name="Bowers J.E."/>
            <person name="Van der Hulst R."/>
            <person name="Ayyampalayam S."/>
            <person name="Mercati F."/>
            <person name="Riccardi P."/>
            <person name="McKain M.R."/>
            <person name="Kakrana A."/>
            <person name="Tang H."/>
            <person name="Ray J."/>
            <person name="Groenendijk J."/>
            <person name="Arikit S."/>
            <person name="Mathioni S.M."/>
            <person name="Nakano M."/>
            <person name="Shan H."/>
            <person name="Telgmann-Rauber A."/>
            <person name="Kanno A."/>
            <person name="Yue Z."/>
            <person name="Chen H."/>
            <person name="Li W."/>
            <person name="Chen Y."/>
            <person name="Xu X."/>
            <person name="Zhang Y."/>
            <person name="Luo S."/>
            <person name="Chen H."/>
            <person name="Gao J."/>
            <person name="Mao Z."/>
            <person name="Pires J.C."/>
            <person name="Luo M."/>
            <person name="Kudrna D."/>
            <person name="Wing R.A."/>
            <person name="Meyers B.C."/>
            <person name="Yi K."/>
            <person name="Kong H."/>
            <person name="Lavrijsen P."/>
            <person name="Sunseri F."/>
            <person name="Falavigna A."/>
            <person name="Ye Y."/>
            <person name="Leebens-Mack J.H."/>
            <person name="Chen G."/>
        </authorList>
    </citation>
    <scope>NUCLEOTIDE SEQUENCE [LARGE SCALE GENOMIC DNA]</scope>
    <source>
        <strain evidence="15">cv. DH0086</strain>
    </source>
</reference>
<dbReference type="InterPro" id="IPR017970">
    <property type="entry name" value="Homeobox_CS"/>
</dbReference>
<keyword evidence="7" id="KW-0804">Transcription</keyword>
<dbReference type="CDD" id="cd00086">
    <property type="entry name" value="homeodomain"/>
    <property type="match status" value="1"/>
</dbReference>
<dbReference type="InterPro" id="IPR042160">
    <property type="entry name" value="HD-Zip_IV"/>
</dbReference>
<feature type="DNA-binding region" description="Homeobox" evidence="9">
    <location>
        <begin position="125"/>
        <end position="184"/>
    </location>
</feature>
<evidence type="ECO:0000256" key="5">
    <source>
        <dbReference type="ARBA" id="ARBA00023125"/>
    </source>
</evidence>
<keyword evidence="3" id="KW-0805">Transcription regulation</keyword>
<proteinExistence type="inferred from homology"/>
<name>A0A5P1E428_ASPOF</name>
<dbReference type="PROSITE" id="PS00027">
    <property type="entry name" value="HOMEOBOX_1"/>
    <property type="match status" value="1"/>
</dbReference>
<evidence type="ECO:0000259" key="12">
    <source>
        <dbReference type="PROSITE" id="PS50071"/>
    </source>
</evidence>
<dbReference type="InterPro" id="IPR009057">
    <property type="entry name" value="Homeodomain-like_sf"/>
</dbReference>
<comment type="similarity">
    <text evidence="2">Belongs to the HD-ZIP homeobox family. Class IV subfamily.</text>
</comment>
<dbReference type="OMA" id="RPMESSQ"/>
<keyword evidence="8 9" id="KW-0539">Nucleus</keyword>
<evidence type="ECO:0000256" key="4">
    <source>
        <dbReference type="ARBA" id="ARBA00023054"/>
    </source>
</evidence>
<dbReference type="Pfam" id="PF25797">
    <property type="entry name" value="PDF2_C"/>
    <property type="match status" value="1"/>
</dbReference>
<dbReference type="PANTHER" id="PTHR45654:SF11">
    <property type="entry name" value="HOMEOBOX-LEUCINE ZIPPER PROTEIN HDG5"/>
    <property type="match status" value="1"/>
</dbReference>
<feature type="compositionally biased region" description="Basic and acidic residues" evidence="11">
    <location>
        <begin position="18"/>
        <end position="27"/>
    </location>
</feature>
<dbReference type="PROSITE" id="PS50848">
    <property type="entry name" value="START"/>
    <property type="match status" value="1"/>
</dbReference>
<dbReference type="GO" id="GO:0000981">
    <property type="term" value="F:DNA-binding transcription factor activity, RNA polymerase II-specific"/>
    <property type="evidence" value="ECO:0007669"/>
    <property type="project" value="InterPro"/>
</dbReference>
<evidence type="ECO:0000256" key="6">
    <source>
        <dbReference type="ARBA" id="ARBA00023155"/>
    </source>
</evidence>
<dbReference type="PROSITE" id="PS50071">
    <property type="entry name" value="HOMEOBOX_2"/>
    <property type="match status" value="1"/>
</dbReference>
<dbReference type="InterPro" id="IPR057993">
    <property type="entry name" value="HD-Zip_IV_C"/>
</dbReference>
<evidence type="ECO:0000256" key="11">
    <source>
        <dbReference type="SAM" id="MobiDB-lite"/>
    </source>
</evidence>
<protein>
    <recommendedName>
        <fullName evidence="16">Homeobox domain-containing protein</fullName>
    </recommendedName>
</protein>
<dbReference type="GO" id="GO:0005634">
    <property type="term" value="C:nucleus"/>
    <property type="evidence" value="ECO:0007669"/>
    <property type="project" value="UniProtKB-SubCell"/>
</dbReference>
<evidence type="ECO:0000256" key="8">
    <source>
        <dbReference type="ARBA" id="ARBA00023242"/>
    </source>
</evidence>
<evidence type="ECO:0000256" key="9">
    <source>
        <dbReference type="PROSITE-ProRule" id="PRU00108"/>
    </source>
</evidence>
<dbReference type="Gramene" id="ONK55786">
    <property type="protein sequence ID" value="ONK55786"/>
    <property type="gene ID" value="A4U43_C10F970"/>
</dbReference>
<keyword evidence="5 9" id="KW-0238">DNA-binding</keyword>
<dbReference type="SMART" id="SM00234">
    <property type="entry name" value="START"/>
    <property type="match status" value="1"/>
</dbReference>
<dbReference type="PANTHER" id="PTHR45654">
    <property type="entry name" value="HOMEOBOX-LEUCINE ZIPPER PROTEIN MERISTEM L1"/>
    <property type="match status" value="1"/>
</dbReference>
<evidence type="ECO:0000313" key="15">
    <source>
        <dbReference type="Proteomes" id="UP000243459"/>
    </source>
</evidence>
<sequence length="815" mass="89263">MSTARALEEGAPSSASRSDGDDRHCLQDADGILTSRREARGRSRGHSASMSAVASADTTAARRAHATIDEKPEASSLYFPSFLVFSSKEEEVEMAATTGGSKEEETESCHADGTCGGEVAGEEGKRKRHHRHTARQIKEMEALFKECPHPDDKQRQRLSQDLGLTPRQVKFWFQNRRTQMKSQQDRAENVILRGENESLRSENFRLRSMMRDVRCRSCGGPAVLGEMPCGGDRHLRLENAQLKDELQHLSCIVDADPLLALSPAPLLMLPSPDPDMSIYSRHLGELQMVPVHTITKNHPKLGGPIIMDQDQGPAMELATTASEHLKRLCSIGEPLWINNNNFGGIVEVLNVEEYRKSFHWPVELKQESGEFRNEGTRDSGLVMMNSVTLVDVFLDANKWMELFSSIVSKARTLQIISSGISCHGNGSLHLMYAELQVLSPLVPTREAHFLRYCHHNAEEGTWTIVDFPIDRLHNGFDIPLPRYRRRPSGCIIQDMPNGYARVMWVEHAEIEDKPVHNVFDQLVSSGVAFGATRWLSILQRQCECHASLMVRKIPDLGVIPSADARMNFMKLSQRMVKIFCSNISSASNQSWAALSESSDDITRVKTQKNIEPGQPTGVILTAVSTAWLPFSHQQVFDLLANEQRRSQLDVLSSGSSYHEVAHIANGSYQKNCVSLLRINAPSNSSSVEPLLQESSTHDSGGSIIVYAAIDVHGVQVAMSGEDTSFIPLLPTGFVLLPAPSQISPSDENVDGSVIGCLLTVGVQVLASTVPSAKLDLSSASSISAHLRSALRQISAALGGGGSGGGARADSEPESA</sequence>
<evidence type="ECO:0000256" key="2">
    <source>
        <dbReference type="ARBA" id="ARBA00006789"/>
    </source>
</evidence>
<dbReference type="SUPFAM" id="SSF55961">
    <property type="entry name" value="Bet v1-like"/>
    <property type="match status" value="2"/>
</dbReference>
<organism evidence="14 15">
    <name type="scientific">Asparagus officinalis</name>
    <name type="common">Garden asparagus</name>
    <dbReference type="NCBI Taxonomy" id="4686"/>
    <lineage>
        <taxon>Eukaryota</taxon>
        <taxon>Viridiplantae</taxon>
        <taxon>Streptophyta</taxon>
        <taxon>Embryophyta</taxon>
        <taxon>Tracheophyta</taxon>
        <taxon>Spermatophyta</taxon>
        <taxon>Magnoliopsida</taxon>
        <taxon>Liliopsida</taxon>
        <taxon>Asparagales</taxon>
        <taxon>Asparagaceae</taxon>
        <taxon>Asparagoideae</taxon>
        <taxon>Asparagus</taxon>
    </lineage>
</organism>
<evidence type="ECO:0000313" key="14">
    <source>
        <dbReference type="EMBL" id="ONK55786.1"/>
    </source>
</evidence>
<keyword evidence="4" id="KW-0175">Coiled coil</keyword>